<dbReference type="InterPro" id="IPR035992">
    <property type="entry name" value="Ricin_B-like_lectins"/>
</dbReference>
<reference evidence="1 2" key="1">
    <citation type="submission" date="2014-04" db="EMBL/GenBank/DDBJ databases">
        <authorList>
            <consortium name="DOE Joint Genome Institute"/>
            <person name="Kuo A."/>
            <person name="Kohler A."/>
            <person name="Nagy L.G."/>
            <person name="Floudas D."/>
            <person name="Copeland A."/>
            <person name="Barry K.W."/>
            <person name="Cichocki N."/>
            <person name="Veneault-Fourrey C."/>
            <person name="LaButti K."/>
            <person name="Lindquist E.A."/>
            <person name="Lipzen A."/>
            <person name="Lundell T."/>
            <person name="Morin E."/>
            <person name="Murat C."/>
            <person name="Sun H."/>
            <person name="Tunlid A."/>
            <person name="Henrissat B."/>
            <person name="Grigoriev I.V."/>
            <person name="Hibbett D.S."/>
            <person name="Martin F."/>
            <person name="Nordberg H.P."/>
            <person name="Cantor M.N."/>
            <person name="Hua S.X."/>
        </authorList>
    </citation>
    <scope>NUCLEOTIDE SEQUENCE [LARGE SCALE GENOMIC DNA]</scope>
    <source>
        <strain evidence="1 2">Foug A</strain>
    </source>
</reference>
<dbReference type="HOGENOM" id="CLU_152731_0_0_1"/>
<evidence type="ECO:0000313" key="2">
    <source>
        <dbReference type="Proteomes" id="UP000053989"/>
    </source>
</evidence>
<gene>
    <name evidence="1" type="ORF">SCLCIDRAFT_1220530</name>
</gene>
<dbReference type="InParanoid" id="A0A0C3DIV5"/>
<dbReference type="Gene3D" id="2.80.10.50">
    <property type="match status" value="1"/>
</dbReference>
<reference evidence="2" key="2">
    <citation type="submission" date="2015-01" db="EMBL/GenBank/DDBJ databases">
        <title>Evolutionary Origins and Diversification of the Mycorrhizal Mutualists.</title>
        <authorList>
            <consortium name="DOE Joint Genome Institute"/>
            <consortium name="Mycorrhizal Genomics Consortium"/>
            <person name="Kohler A."/>
            <person name="Kuo A."/>
            <person name="Nagy L.G."/>
            <person name="Floudas D."/>
            <person name="Copeland A."/>
            <person name="Barry K.W."/>
            <person name="Cichocki N."/>
            <person name="Veneault-Fourrey C."/>
            <person name="LaButti K."/>
            <person name="Lindquist E.A."/>
            <person name="Lipzen A."/>
            <person name="Lundell T."/>
            <person name="Morin E."/>
            <person name="Murat C."/>
            <person name="Riley R."/>
            <person name="Ohm R."/>
            <person name="Sun H."/>
            <person name="Tunlid A."/>
            <person name="Henrissat B."/>
            <person name="Grigoriev I.V."/>
            <person name="Hibbett D.S."/>
            <person name="Martin F."/>
        </authorList>
    </citation>
    <scope>NUCLEOTIDE SEQUENCE [LARGE SCALE GENOMIC DNA]</scope>
    <source>
        <strain evidence="2">Foug A</strain>
    </source>
</reference>
<protein>
    <recommendedName>
        <fullName evidence="3">Ricin B lectin domain-containing protein</fullName>
    </recommendedName>
</protein>
<sequence>MSNSPTCQLTDGNYNILTDSGEYLGISNNSLAVNNYPTLFYVKQVQKPPKCTYQITVYGPYNFIQDKGGNVTVGSYNQQWVITQDGDVYNVGLQNDPKNVWTDHGGSPGPGRRIFIDNLDSSGSINQQFKFRQL</sequence>
<dbReference type="Proteomes" id="UP000053989">
    <property type="component" value="Unassembled WGS sequence"/>
</dbReference>
<evidence type="ECO:0008006" key="3">
    <source>
        <dbReference type="Google" id="ProtNLM"/>
    </source>
</evidence>
<organism evidence="1 2">
    <name type="scientific">Scleroderma citrinum Foug A</name>
    <dbReference type="NCBI Taxonomy" id="1036808"/>
    <lineage>
        <taxon>Eukaryota</taxon>
        <taxon>Fungi</taxon>
        <taxon>Dikarya</taxon>
        <taxon>Basidiomycota</taxon>
        <taxon>Agaricomycotina</taxon>
        <taxon>Agaricomycetes</taxon>
        <taxon>Agaricomycetidae</taxon>
        <taxon>Boletales</taxon>
        <taxon>Sclerodermatineae</taxon>
        <taxon>Sclerodermataceae</taxon>
        <taxon>Scleroderma</taxon>
    </lineage>
</organism>
<proteinExistence type="predicted"/>
<dbReference type="AlphaFoldDB" id="A0A0C3DIV5"/>
<accession>A0A0C3DIV5</accession>
<name>A0A0C3DIV5_9AGAM</name>
<dbReference type="SUPFAM" id="SSF50370">
    <property type="entry name" value="Ricin B-like lectins"/>
    <property type="match status" value="1"/>
</dbReference>
<dbReference type="EMBL" id="KN822120">
    <property type="protein sequence ID" value="KIM56264.1"/>
    <property type="molecule type" value="Genomic_DNA"/>
</dbReference>
<evidence type="ECO:0000313" key="1">
    <source>
        <dbReference type="EMBL" id="KIM56264.1"/>
    </source>
</evidence>
<keyword evidence="2" id="KW-1185">Reference proteome</keyword>